<feature type="compositionally biased region" description="Basic and acidic residues" evidence="2">
    <location>
        <begin position="781"/>
        <end position="791"/>
    </location>
</feature>
<feature type="region of interest" description="Disordered" evidence="2">
    <location>
        <begin position="379"/>
        <end position="407"/>
    </location>
</feature>
<evidence type="ECO:0000259" key="3">
    <source>
        <dbReference type="SMART" id="SM00903"/>
    </source>
</evidence>
<feature type="region of interest" description="Disordered" evidence="2">
    <location>
        <begin position="197"/>
        <end position="221"/>
    </location>
</feature>
<accession>A0A1V8SS07</accession>
<dbReference type="GO" id="GO:0010181">
    <property type="term" value="F:FMN binding"/>
    <property type="evidence" value="ECO:0007669"/>
    <property type="project" value="InterPro"/>
</dbReference>
<dbReference type="PANTHER" id="PTHR30466">
    <property type="entry name" value="FLAVIN REDUCTASE"/>
    <property type="match status" value="1"/>
</dbReference>
<dbReference type="SUPFAM" id="SSF50475">
    <property type="entry name" value="FMN-binding split barrel"/>
    <property type="match status" value="1"/>
</dbReference>
<evidence type="ECO:0000313" key="5">
    <source>
        <dbReference type="Proteomes" id="UP000192596"/>
    </source>
</evidence>
<keyword evidence="1" id="KW-0560">Oxidoreductase</keyword>
<keyword evidence="5" id="KW-1185">Reference proteome</keyword>
<comment type="caution">
    <text evidence="4">The sequence shown here is derived from an EMBL/GenBank/DDBJ whole genome shotgun (WGS) entry which is preliminary data.</text>
</comment>
<sequence length="941" mass="101395">MASLQEAYGSNLETLATKYGAIITCTPLRADHVSAADKQPLCFITASGSFSAVDLVHNAMRTASLADPEAKHVPRDKQASITRTLETVGVQSAASLPLHDMGFWRYAIREATSDHVSVQMAVVPDDLAATLTRYGGLEFIERRSGARAELSESVTSTHTRIANVPVASVLLIGSIEQVQLALGLASGMRYARTIETGSKASSHRAHNVSPDARTAHKAPQPVNVTTKTSAEYPFENMKAWESVTRFRSESGIMIELAVPHEAWKRAESKRGRNLADIVKKVGGRISTRRSSDLDATAPTRSLVPVLISGTFAEANELRNVVAGYRIVSGLGEVTAASIGTKQPYRVSHLASRGQMVFKPSNEKTASLGSTDLYNTNIFGKQTGKESCPNLPQEHPSHQSGSTKAVITPENTIQQMRDRLDKLEALLAKVTSDERSDQIKLLAPPEKSSDASVNSDTVSAPGDRSRRAHRSNSNGPASGAANPLDNSHETKAAGQAIASDKAISPHRRELAEAKVDYAKLGSSVKQLMRKLTHPVAVMTTRKSDSQGNVDDYSHLRGVTVSSFNTVTMHPRPLISFNLKTPSRTWDAMQQTQKTCIHILAANPAGAAIAHAFTVAHQNAHEPFVQLRKQGVQVFVHAKSRRRPPELTQRGAVIARIRVDLMLEKSVTLGDHVIVVGEVTGVHEMSSFIGLDERALAYSQQGYRELGKVVRPMMGPDMFAKGEAAGDVAVESTRVEYAQDAVDDVAEQLAVDEAVTPDAAEKDPQTSQDLGPNVFQEDLSRAADDDNTQDHPSKLGNSQSQVAPHDTPTPHKKPGTQKQYITTPISTGVVNDRYFDPDNATAEQQDFPKPTSDPGNAPKEIESTDAATATPIRRVQSSFSSSAFGPRKPIALGDGRPSAEPDLLEGMLMDAERRGAPGPIDGGRGIGHELARSREALPWGVKA</sequence>
<feature type="compositionally biased region" description="Polar residues" evidence="2">
    <location>
        <begin position="397"/>
        <end position="407"/>
    </location>
</feature>
<evidence type="ECO:0000256" key="2">
    <source>
        <dbReference type="SAM" id="MobiDB-lite"/>
    </source>
</evidence>
<dbReference type="EMBL" id="NAJO01000030">
    <property type="protein sequence ID" value="OQO01672.1"/>
    <property type="molecule type" value="Genomic_DNA"/>
</dbReference>
<dbReference type="GO" id="GO:0042602">
    <property type="term" value="F:riboflavin reductase (NADPH) activity"/>
    <property type="evidence" value="ECO:0007669"/>
    <property type="project" value="TreeGrafter"/>
</dbReference>
<evidence type="ECO:0000313" key="4">
    <source>
        <dbReference type="EMBL" id="OQO01672.1"/>
    </source>
</evidence>
<feature type="compositionally biased region" description="Polar residues" evidence="2">
    <location>
        <begin position="814"/>
        <end position="827"/>
    </location>
</feature>
<protein>
    <recommendedName>
        <fullName evidence="3">Flavin reductase like domain-containing protein</fullName>
    </recommendedName>
</protein>
<dbReference type="Pfam" id="PF01613">
    <property type="entry name" value="Flavin_Reduct"/>
    <property type="match status" value="1"/>
</dbReference>
<feature type="region of interest" description="Disordered" evidence="2">
    <location>
        <begin position="433"/>
        <end position="503"/>
    </location>
</feature>
<dbReference type="InterPro" id="IPR002563">
    <property type="entry name" value="Flavin_Rdtase-like_dom"/>
</dbReference>
<dbReference type="Gene3D" id="2.30.110.10">
    <property type="entry name" value="Electron Transport, Fmn-binding Protein, Chain A"/>
    <property type="match status" value="1"/>
</dbReference>
<dbReference type="SMART" id="SM00903">
    <property type="entry name" value="Flavin_Reduct"/>
    <property type="match status" value="1"/>
</dbReference>
<proteinExistence type="predicted"/>
<evidence type="ECO:0000256" key="1">
    <source>
        <dbReference type="ARBA" id="ARBA00023002"/>
    </source>
</evidence>
<reference evidence="5" key="1">
    <citation type="submission" date="2017-03" db="EMBL/GenBank/DDBJ databases">
        <title>Genomes of endolithic fungi from Antarctica.</title>
        <authorList>
            <person name="Coleine C."/>
            <person name="Masonjones S."/>
            <person name="Stajich J.E."/>
        </authorList>
    </citation>
    <scope>NUCLEOTIDE SEQUENCE [LARGE SCALE GENOMIC DNA]</scope>
    <source>
        <strain evidence="5">CCFEE 5527</strain>
    </source>
</reference>
<organism evidence="4 5">
    <name type="scientific">Cryoendolithus antarcticus</name>
    <dbReference type="NCBI Taxonomy" id="1507870"/>
    <lineage>
        <taxon>Eukaryota</taxon>
        <taxon>Fungi</taxon>
        <taxon>Dikarya</taxon>
        <taxon>Ascomycota</taxon>
        <taxon>Pezizomycotina</taxon>
        <taxon>Dothideomycetes</taxon>
        <taxon>Dothideomycetidae</taxon>
        <taxon>Cladosporiales</taxon>
        <taxon>Cladosporiaceae</taxon>
        <taxon>Cryoendolithus</taxon>
    </lineage>
</organism>
<dbReference type="InterPro" id="IPR050268">
    <property type="entry name" value="NADH-dep_flavin_reductase"/>
</dbReference>
<dbReference type="STRING" id="1507870.A0A1V8SS07"/>
<dbReference type="OrthoDB" id="2015405at2759"/>
<dbReference type="AlphaFoldDB" id="A0A1V8SS07"/>
<dbReference type="InParanoid" id="A0A1V8SS07"/>
<name>A0A1V8SS07_9PEZI</name>
<gene>
    <name evidence="4" type="ORF">B0A48_12709</name>
</gene>
<dbReference type="InterPro" id="IPR012349">
    <property type="entry name" value="Split_barrel_FMN-bd"/>
</dbReference>
<dbReference type="Proteomes" id="UP000192596">
    <property type="component" value="Unassembled WGS sequence"/>
</dbReference>
<feature type="domain" description="Flavin reductase like" evidence="3">
    <location>
        <begin position="527"/>
        <end position="703"/>
    </location>
</feature>
<feature type="region of interest" description="Disordered" evidence="2">
    <location>
        <begin position="781"/>
        <end position="900"/>
    </location>
</feature>
<dbReference type="PANTHER" id="PTHR30466:SF1">
    <property type="entry name" value="FMN REDUCTASE (NADH) RUTF"/>
    <property type="match status" value="1"/>
</dbReference>